<evidence type="ECO:0000313" key="4">
    <source>
        <dbReference type="Proteomes" id="UP000660729"/>
    </source>
</evidence>
<dbReference type="PIRSF" id="PIRSF022603">
    <property type="entry name" value="UCP022603"/>
    <property type="match status" value="1"/>
</dbReference>
<evidence type="ECO:0000313" key="3">
    <source>
        <dbReference type="EMBL" id="KAF7196398.1"/>
    </source>
</evidence>
<dbReference type="InterPro" id="IPR016805">
    <property type="entry name" value="MIX23_fungal"/>
</dbReference>
<name>A0A8H6RSB4_9PEZI</name>
<dbReference type="GO" id="GO:0005758">
    <property type="term" value="C:mitochondrial intermembrane space"/>
    <property type="evidence" value="ECO:0007669"/>
    <property type="project" value="InterPro"/>
</dbReference>
<feature type="region of interest" description="Disordered" evidence="2">
    <location>
        <begin position="191"/>
        <end position="213"/>
    </location>
</feature>
<dbReference type="InterPro" id="IPR019171">
    <property type="entry name" value="MIX23"/>
</dbReference>
<dbReference type="EMBL" id="JABCIY010000025">
    <property type="protein sequence ID" value="KAF7196398.1"/>
    <property type="molecule type" value="Genomic_DNA"/>
</dbReference>
<dbReference type="Proteomes" id="UP000660729">
    <property type="component" value="Unassembled WGS sequence"/>
</dbReference>
<dbReference type="OrthoDB" id="5593818at2759"/>
<evidence type="ECO:0000256" key="1">
    <source>
        <dbReference type="ARBA" id="ARBA00024204"/>
    </source>
</evidence>
<evidence type="ECO:0008006" key="5">
    <source>
        <dbReference type="Google" id="ProtNLM"/>
    </source>
</evidence>
<evidence type="ECO:0000256" key="2">
    <source>
        <dbReference type="SAM" id="MobiDB-lite"/>
    </source>
</evidence>
<dbReference type="Pfam" id="PF09774">
    <property type="entry name" value="MIX23"/>
    <property type="match status" value="1"/>
</dbReference>
<reference evidence="3" key="1">
    <citation type="submission" date="2020-04" db="EMBL/GenBank/DDBJ databases">
        <title>Draft genome resource of the tomato pathogen Pseudocercospora fuligena.</title>
        <authorList>
            <person name="Zaccaron A."/>
        </authorList>
    </citation>
    <scope>NUCLEOTIDE SEQUENCE</scope>
    <source>
        <strain evidence="3">PF001</strain>
    </source>
</reference>
<sequence length="213" mass="24138">MSPAPEQRRLTPQFSKSSYPSSTIDFLRVSRTAIDDTINQHLNALATPGSTPFDPATTAERQPRPIGRRQLPQQGCQTFKDKILFPSWQTRSDVLNYCAGVATSPDPDDPDHVLRESEDARARERLVDERLDPYSARYFPRDTRTESLAGLIRNERTVENIIRARTWSLIGERCENDTPDSDQALNEWRRRNDTSAEVKPVQAAKTAVLGSNR</sequence>
<comment type="caution">
    <text evidence="3">The sequence shown here is derived from an EMBL/GenBank/DDBJ whole genome shotgun (WGS) entry which is preliminary data.</text>
</comment>
<accession>A0A8H6RSB4</accession>
<protein>
    <recommendedName>
        <fullName evidence="5">Caffeine-induced death protein Cid2</fullName>
    </recommendedName>
</protein>
<dbReference type="AlphaFoldDB" id="A0A8H6RSB4"/>
<dbReference type="PANTHER" id="PTHR31905">
    <property type="entry name" value="COILED-COIL DOMAIN-CONTAINING PROTEIN 58"/>
    <property type="match status" value="1"/>
</dbReference>
<gene>
    <name evidence="3" type="ORF">HII31_02126</name>
</gene>
<organism evidence="3 4">
    <name type="scientific">Pseudocercospora fuligena</name>
    <dbReference type="NCBI Taxonomy" id="685502"/>
    <lineage>
        <taxon>Eukaryota</taxon>
        <taxon>Fungi</taxon>
        <taxon>Dikarya</taxon>
        <taxon>Ascomycota</taxon>
        <taxon>Pezizomycotina</taxon>
        <taxon>Dothideomycetes</taxon>
        <taxon>Dothideomycetidae</taxon>
        <taxon>Mycosphaerellales</taxon>
        <taxon>Mycosphaerellaceae</taxon>
        <taxon>Pseudocercospora</taxon>
    </lineage>
</organism>
<proteinExistence type="inferred from homology"/>
<feature type="region of interest" description="Disordered" evidence="2">
    <location>
        <begin position="45"/>
        <end position="70"/>
    </location>
</feature>
<keyword evidence="4" id="KW-1185">Reference proteome</keyword>
<feature type="compositionally biased region" description="Polar residues" evidence="2">
    <location>
        <begin position="10"/>
        <end position="21"/>
    </location>
</feature>
<comment type="similarity">
    <text evidence="1">Belongs to the MIX23 family.</text>
</comment>
<dbReference type="PANTHER" id="PTHR31905:SF2">
    <property type="entry name" value="PROTEIN MIX23"/>
    <property type="match status" value="1"/>
</dbReference>
<feature type="region of interest" description="Disordered" evidence="2">
    <location>
        <begin position="1"/>
        <end position="21"/>
    </location>
</feature>